<comment type="caution">
    <text evidence="6">The sequence shown here is derived from an EMBL/GenBank/DDBJ whole genome shotgun (WGS) entry which is preliminary data.</text>
</comment>
<evidence type="ECO:0000313" key="6">
    <source>
        <dbReference type="EMBL" id="MDO6452828.1"/>
    </source>
</evidence>
<evidence type="ECO:0000259" key="5">
    <source>
        <dbReference type="Pfam" id="PF00884"/>
    </source>
</evidence>
<dbReference type="PANTHER" id="PTHR42693:SF33">
    <property type="entry name" value="ARYLSULFATASE"/>
    <property type="match status" value="1"/>
</dbReference>
<proteinExistence type="inferred from homology"/>
<dbReference type="CDD" id="cd16025">
    <property type="entry name" value="PAS_like"/>
    <property type="match status" value="1"/>
</dbReference>
<dbReference type="AlphaFoldDB" id="A0AAW7XIM3"/>
<name>A0AAW7XIM3_9GAMM</name>
<gene>
    <name evidence="6" type="ORF">Q4490_04550</name>
</gene>
<protein>
    <submittedName>
        <fullName evidence="6">Arylsulfatase</fullName>
        <ecNumber evidence="6">3.1.6.-</ecNumber>
    </submittedName>
</protein>
<dbReference type="Proteomes" id="UP001169862">
    <property type="component" value="Unassembled WGS sequence"/>
</dbReference>
<keyword evidence="2" id="KW-0479">Metal-binding</keyword>
<evidence type="ECO:0000256" key="3">
    <source>
        <dbReference type="ARBA" id="ARBA00022801"/>
    </source>
</evidence>
<dbReference type="Pfam" id="PF00884">
    <property type="entry name" value="Sulfatase"/>
    <property type="match status" value="1"/>
</dbReference>
<dbReference type="EC" id="3.1.6.-" evidence="6"/>
<feature type="domain" description="Sulfatase N-terminal" evidence="5">
    <location>
        <begin position="52"/>
        <end position="490"/>
    </location>
</feature>
<dbReference type="GO" id="GO:0046872">
    <property type="term" value="F:metal ion binding"/>
    <property type="evidence" value="ECO:0007669"/>
    <property type="project" value="UniProtKB-KW"/>
</dbReference>
<dbReference type="EMBL" id="JAUOPG010000002">
    <property type="protein sequence ID" value="MDO6452828.1"/>
    <property type="molecule type" value="Genomic_DNA"/>
</dbReference>
<sequence length="614" mass="67630">MIDNNRSNGVSPLSFFKPRFNVPKLCAGVVAASLISLSVTSQAESNSEDTRPNILVIMADDLGYSDLSAFGSEIQTPNIDSLASTGRMLTNFHTAAVCSPTRASLMTGVDHHLAGLGNMAEVVGLNIVRDKPLSAPWGQSNTYTFDNIPDGYQGHISEKTVTMPELLSDAGYHTYMVGKWHLAFDVLAPTQKQKRWYRLKESALPYARGFEKSFSLVDGAGAHYAPPQIPTPLDLTLYAEDDRVFPAKELPKDFYSTEFFTDKLLSYIDASQEDGKPFFAYAAYTAPHWPLQAPQDFIDEQKGRYDEGYEVVKEKRLARMQELGLLKNVSEPSPGAIGPKSWNDLTPEEKQKEAKAMEIYAAMVTNLDHHVGRLISHLKDIGEYDNTFIIFMSDNGAEAAPAFMLPIPGTQVDESLENMGKPGSVVAYGPRWAEVSSAPFRFFKGFTGAEGGTASPLIVKLNHQAEQRPTSDARLQVTDIFPTVLDVAGVDVPGSVYKGKEIFEPKGVSFLSSLQKPEAFSAVHPEGTVFADELMGASYVVKDNWKLAQQAPLSKTPVFRKDVPFSLYDLSTDRAETRDLSATHPEVVEQMKQAYQVYLRDNNVLEHASSANGR</sequence>
<accession>A0AAW7XIM3</accession>
<keyword evidence="4" id="KW-0106">Calcium</keyword>
<dbReference type="GO" id="GO:0004065">
    <property type="term" value="F:arylsulfatase activity"/>
    <property type="evidence" value="ECO:0007669"/>
    <property type="project" value="TreeGrafter"/>
</dbReference>
<evidence type="ECO:0000313" key="7">
    <source>
        <dbReference type="Proteomes" id="UP001169862"/>
    </source>
</evidence>
<dbReference type="InterPro" id="IPR024607">
    <property type="entry name" value="Sulfatase_CS"/>
</dbReference>
<dbReference type="InterPro" id="IPR050738">
    <property type="entry name" value="Sulfatase"/>
</dbReference>
<dbReference type="Gene3D" id="3.40.720.10">
    <property type="entry name" value="Alkaline Phosphatase, subunit A"/>
    <property type="match status" value="1"/>
</dbReference>
<evidence type="ECO:0000256" key="1">
    <source>
        <dbReference type="ARBA" id="ARBA00008779"/>
    </source>
</evidence>
<keyword evidence="3 6" id="KW-0378">Hydrolase</keyword>
<dbReference type="PROSITE" id="PS00523">
    <property type="entry name" value="SULFATASE_1"/>
    <property type="match status" value="1"/>
</dbReference>
<comment type="similarity">
    <text evidence="1">Belongs to the sulfatase family.</text>
</comment>
<dbReference type="Gene3D" id="3.30.1120.10">
    <property type="match status" value="1"/>
</dbReference>
<dbReference type="RefSeq" id="WP_303548893.1">
    <property type="nucleotide sequence ID" value="NZ_JAUOPG010000002.1"/>
</dbReference>
<reference evidence="6" key="1">
    <citation type="submission" date="2023-07" db="EMBL/GenBank/DDBJ databases">
        <title>Genome content predicts the carbon catabolic preferences of heterotrophic bacteria.</title>
        <authorList>
            <person name="Gralka M."/>
        </authorList>
    </citation>
    <scope>NUCLEOTIDE SEQUENCE</scope>
    <source>
        <strain evidence="6">I2M16</strain>
    </source>
</reference>
<dbReference type="SUPFAM" id="SSF53649">
    <property type="entry name" value="Alkaline phosphatase-like"/>
    <property type="match status" value="1"/>
</dbReference>
<organism evidence="6 7">
    <name type="scientific">Neptunomonas phycophila</name>
    <dbReference type="NCBI Taxonomy" id="1572645"/>
    <lineage>
        <taxon>Bacteria</taxon>
        <taxon>Pseudomonadati</taxon>
        <taxon>Pseudomonadota</taxon>
        <taxon>Gammaproteobacteria</taxon>
        <taxon>Oceanospirillales</taxon>
        <taxon>Oceanospirillaceae</taxon>
        <taxon>Neptunomonas</taxon>
    </lineage>
</organism>
<dbReference type="PROSITE" id="PS00149">
    <property type="entry name" value="SULFATASE_2"/>
    <property type="match status" value="1"/>
</dbReference>
<dbReference type="InterPro" id="IPR017850">
    <property type="entry name" value="Alkaline_phosphatase_core_sf"/>
</dbReference>
<dbReference type="InterPro" id="IPR000917">
    <property type="entry name" value="Sulfatase_N"/>
</dbReference>
<evidence type="ECO:0000256" key="2">
    <source>
        <dbReference type="ARBA" id="ARBA00022723"/>
    </source>
</evidence>
<dbReference type="PANTHER" id="PTHR42693">
    <property type="entry name" value="ARYLSULFATASE FAMILY MEMBER"/>
    <property type="match status" value="1"/>
</dbReference>
<evidence type="ECO:0000256" key="4">
    <source>
        <dbReference type="ARBA" id="ARBA00022837"/>
    </source>
</evidence>